<gene>
    <name evidence="5" type="ORF">EJN90_07785</name>
</gene>
<dbReference type="RefSeq" id="WP_126110061.1">
    <property type="nucleotide sequence ID" value="NZ_CP034465.1"/>
</dbReference>
<dbReference type="Pfam" id="PF03061">
    <property type="entry name" value="4HBT"/>
    <property type="match status" value="1"/>
</dbReference>
<dbReference type="EMBL" id="CP034465">
    <property type="protein sequence ID" value="AZP04542.1"/>
    <property type="molecule type" value="Genomic_DNA"/>
</dbReference>
<dbReference type="AlphaFoldDB" id="A0A3S9HAY1"/>
<name>A0A3S9HAY1_9LACT</name>
<dbReference type="InterPro" id="IPR033120">
    <property type="entry name" value="HOTDOG_ACOT"/>
</dbReference>
<keyword evidence="6" id="KW-1185">Reference proteome</keyword>
<proteinExistence type="inferred from homology"/>
<dbReference type="SUPFAM" id="SSF54637">
    <property type="entry name" value="Thioesterase/thiol ester dehydrase-isomerase"/>
    <property type="match status" value="1"/>
</dbReference>
<dbReference type="GO" id="GO:0006637">
    <property type="term" value="P:acyl-CoA metabolic process"/>
    <property type="evidence" value="ECO:0007669"/>
    <property type="project" value="TreeGrafter"/>
</dbReference>
<evidence type="ECO:0000313" key="6">
    <source>
        <dbReference type="Proteomes" id="UP000273326"/>
    </source>
</evidence>
<dbReference type="CDD" id="cd03442">
    <property type="entry name" value="BFIT_BACH"/>
    <property type="match status" value="1"/>
</dbReference>
<dbReference type="GO" id="GO:0009062">
    <property type="term" value="P:fatty acid catabolic process"/>
    <property type="evidence" value="ECO:0007669"/>
    <property type="project" value="TreeGrafter"/>
</dbReference>
<dbReference type="PANTHER" id="PTHR11049">
    <property type="entry name" value="ACYL COENZYME A THIOESTER HYDROLASE"/>
    <property type="match status" value="1"/>
</dbReference>
<dbReference type="InterPro" id="IPR006683">
    <property type="entry name" value="Thioestr_dom"/>
</dbReference>
<dbReference type="OrthoDB" id="9791628at2"/>
<feature type="domain" description="HotDog ACOT-type" evidence="4">
    <location>
        <begin position="13"/>
        <end position="125"/>
    </location>
</feature>
<evidence type="ECO:0000313" key="5">
    <source>
        <dbReference type="EMBL" id="AZP04542.1"/>
    </source>
</evidence>
<sequence>MTEGTKKDFRFCRETRVIQTHRIFPFHANSHGSLFGGELMKQLDDCASISAQRFSRVGNVTASVDSLNFLKPLLVDDSVCIETFVSGAGKSSIEIFAKVIGENLRSGERYLAATCFMTFVAIKNFDGNEFSLPSIVAETNEEKFICRDYEKRRIARIETRKLQAEFDKNITIKMPW</sequence>
<evidence type="ECO:0000256" key="1">
    <source>
        <dbReference type="ARBA" id="ARBA00010458"/>
    </source>
</evidence>
<comment type="similarity">
    <text evidence="1">Belongs to the acyl coenzyme A hydrolase family.</text>
</comment>
<protein>
    <submittedName>
        <fullName evidence="5">Acyl-CoA thioesterase</fullName>
    </submittedName>
</protein>
<evidence type="ECO:0000259" key="4">
    <source>
        <dbReference type="PROSITE" id="PS51770"/>
    </source>
</evidence>
<dbReference type="Gene3D" id="3.10.129.10">
    <property type="entry name" value="Hotdog Thioesterase"/>
    <property type="match status" value="1"/>
</dbReference>
<dbReference type="Proteomes" id="UP000273326">
    <property type="component" value="Chromosome"/>
</dbReference>
<evidence type="ECO:0000256" key="3">
    <source>
        <dbReference type="PROSITE-ProRule" id="PRU01106"/>
    </source>
</evidence>
<accession>A0A3S9HAY1</accession>
<dbReference type="PROSITE" id="PS51770">
    <property type="entry name" value="HOTDOG_ACOT"/>
    <property type="match status" value="1"/>
</dbReference>
<dbReference type="KEGG" id="jeh:EJN90_07785"/>
<dbReference type="InterPro" id="IPR040170">
    <property type="entry name" value="Cytosol_ACT"/>
</dbReference>
<dbReference type="InterPro" id="IPR029069">
    <property type="entry name" value="HotDog_dom_sf"/>
</dbReference>
<evidence type="ECO:0000256" key="2">
    <source>
        <dbReference type="ARBA" id="ARBA00022801"/>
    </source>
</evidence>
<organism evidence="5 6">
    <name type="scientific">Jeotgalibaca ciconiae</name>
    <dbReference type="NCBI Taxonomy" id="2496265"/>
    <lineage>
        <taxon>Bacteria</taxon>
        <taxon>Bacillati</taxon>
        <taxon>Bacillota</taxon>
        <taxon>Bacilli</taxon>
        <taxon>Lactobacillales</taxon>
        <taxon>Carnobacteriaceae</taxon>
        <taxon>Jeotgalibaca</taxon>
    </lineage>
</organism>
<dbReference type="GO" id="GO:0005829">
    <property type="term" value="C:cytosol"/>
    <property type="evidence" value="ECO:0007669"/>
    <property type="project" value="TreeGrafter"/>
</dbReference>
<reference evidence="6" key="1">
    <citation type="submission" date="2018-12" db="EMBL/GenBank/DDBJ databases">
        <title>Complete genome sequencing of Jeotgalibaca sp. H21T32.</title>
        <authorList>
            <person name="Bae J.-W."/>
            <person name="Lee S.-Y."/>
        </authorList>
    </citation>
    <scope>NUCLEOTIDE SEQUENCE [LARGE SCALE GENOMIC DNA]</scope>
    <source>
        <strain evidence="6">H21T32</strain>
    </source>
</reference>
<dbReference type="GO" id="GO:0052816">
    <property type="term" value="F:long-chain fatty acyl-CoA hydrolase activity"/>
    <property type="evidence" value="ECO:0007669"/>
    <property type="project" value="TreeGrafter"/>
</dbReference>
<keyword evidence="2 3" id="KW-0378">Hydrolase</keyword>
<dbReference type="PANTHER" id="PTHR11049:SF24">
    <property type="entry name" value="CYTOSOLIC ACYL COENZYME A THIOESTER HYDROLASE"/>
    <property type="match status" value="1"/>
</dbReference>